<evidence type="ECO:0000313" key="2">
    <source>
        <dbReference type="EMBL" id="ORY59993.1"/>
    </source>
</evidence>
<proteinExistence type="predicted"/>
<dbReference type="Proteomes" id="UP000193689">
    <property type="component" value="Unassembled WGS sequence"/>
</dbReference>
<dbReference type="EMBL" id="MCFJ01000012">
    <property type="protein sequence ID" value="ORY59993.1"/>
    <property type="molecule type" value="Genomic_DNA"/>
</dbReference>
<organism evidence="2 3">
    <name type="scientific">Pseudomassariella vexata</name>
    <dbReference type="NCBI Taxonomy" id="1141098"/>
    <lineage>
        <taxon>Eukaryota</taxon>
        <taxon>Fungi</taxon>
        <taxon>Dikarya</taxon>
        <taxon>Ascomycota</taxon>
        <taxon>Pezizomycotina</taxon>
        <taxon>Sordariomycetes</taxon>
        <taxon>Xylariomycetidae</taxon>
        <taxon>Amphisphaeriales</taxon>
        <taxon>Pseudomassariaceae</taxon>
        <taxon>Pseudomassariella</taxon>
    </lineage>
</organism>
<feature type="region of interest" description="Disordered" evidence="1">
    <location>
        <begin position="160"/>
        <end position="187"/>
    </location>
</feature>
<evidence type="ECO:0000256" key="1">
    <source>
        <dbReference type="SAM" id="MobiDB-lite"/>
    </source>
</evidence>
<evidence type="ECO:0000313" key="3">
    <source>
        <dbReference type="Proteomes" id="UP000193689"/>
    </source>
</evidence>
<sequence length="606" mass="67336">MRTLAITAKTRGETSKFSHWLDKVDAQLQGKQHDNGDDMELGKASYSRYWEHVPRVVPKPAGSLHVFYNGRQDQKNNPWDELEFSEDEEALPHQRHPNVLVSQDIPGPNTLVGGFRPADQAGDEVIYRSVTNRMRAIALTDCGDADSMSSIGDDYDLQEARAQTQISKPSRRKHRGGGALPGPSQGSELKSCPGFLKPTNANDFFSGECAVCSANGCVLTLALEPFLASHSKTENFPEVDSFSKQLYPLALGNYPERDILSDSLVCDNCRCASGKPTSSSVIMPLVSYSHNRGAWLETINQATGRRFDKSDLPLIWLAIVYTKLENLALNTEASFSKYYREALEWECSMTQSSVQLQAPSIQKGMPHDLDRGIIQDAVLLSFRDALVKDKVPIFLYYPIEGFIVANAILSNSRRSGALGSDKLRRVVLMRFLFHIVESLHRIDYPTGEIRQSMIKLLLIRDDERGSRSPLRWSSSIRKISGYLTAHDSSLGKRSTTSLLTVVAQSAYKVTISVAELVATDLVSTEDLASFQRLGHLFSWIQDGSAGHALAVFVHYMLRMNGEESEPLAHFQVILAQPEIQNAFSQPELLSARGVVQRIKALPSCEE</sequence>
<dbReference type="RefSeq" id="XP_040712427.1">
    <property type="nucleotide sequence ID" value="XM_040858663.1"/>
</dbReference>
<dbReference type="STRING" id="1141098.A0A1Y2DL62"/>
<protein>
    <submittedName>
        <fullName evidence="2">Uncharacterized protein</fullName>
    </submittedName>
</protein>
<name>A0A1Y2DL62_9PEZI</name>
<reference evidence="2 3" key="1">
    <citation type="submission" date="2016-07" db="EMBL/GenBank/DDBJ databases">
        <title>Pervasive Adenine N6-methylation of Active Genes in Fungi.</title>
        <authorList>
            <consortium name="DOE Joint Genome Institute"/>
            <person name="Mondo S.J."/>
            <person name="Dannebaum R.O."/>
            <person name="Kuo R.C."/>
            <person name="Labutti K."/>
            <person name="Haridas S."/>
            <person name="Kuo A."/>
            <person name="Salamov A."/>
            <person name="Ahrendt S.R."/>
            <person name="Lipzen A."/>
            <person name="Sullivan W."/>
            <person name="Andreopoulos W.B."/>
            <person name="Clum A."/>
            <person name="Lindquist E."/>
            <person name="Daum C."/>
            <person name="Ramamoorthy G.K."/>
            <person name="Gryganskyi A."/>
            <person name="Culley D."/>
            <person name="Magnuson J.K."/>
            <person name="James T.Y."/>
            <person name="O'Malley M.A."/>
            <person name="Stajich J.E."/>
            <person name="Spatafora J.W."/>
            <person name="Visel A."/>
            <person name="Grigoriev I.V."/>
        </authorList>
    </citation>
    <scope>NUCLEOTIDE SEQUENCE [LARGE SCALE GENOMIC DNA]</scope>
    <source>
        <strain evidence="2 3">CBS 129021</strain>
    </source>
</reference>
<dbReference type="AlphaFoldDB" id="A0A1Y2DL62"/>
<dbReference type="GeneID" id="63774875"/>
<keyword evidence="3" id="KW-1185">Reference proteome</keyword>
<accession>A0A1Y2DL62</accession>
<dbReference type="InParanoid" id="A0A1Y2DL62"/>
<dbReference type="OrthoDB" id="4770742at2759"/>
<comment type="caution">
    <text evidence="2">The sequence shown here is derived from an EMBL/GenBank/DDBJ whole genome shotgun (WGS) entry which is preliminary data.</text>
</comment>
<gene>
    <name evidence="2" type="ORF">BCR38DRAFT_412203</name>
</gene>